<dbReference type="EMBL" id="MN739800">
    <property type="protein sequence ID" value="QHT26684.1"/>
    <property type="molecule type" value="Genomic_DNA"/>
</dbReference>
<dbReference type="SMART" id="SM01040">
    <property type="entry name" value="Bro-N"/>
    <property type="match status" value="1"/>
</dbReference>
<proteinExistence type="predicted"/>
<feature type="domain" description="Bro-N" evidence="1">
    <location>
        <begin position="102"/>
        <end position="250"/>
    </location>
</feature>
<organism evidence="2">
    <name type="scientific">viral metagenome</name>
    <dbReference type="NCBI Taxonomy" id="1070528"/>
    <lineage>
        <taxon>unclassified sequences</taxon>
        <taxon>metagenomes</taxon>
        <taxon>organismal metagenomes</taxon>
    </lineage>
</organism>
<dbReference type="AlphaFoldDB" id="A0A6C0EC62"/>
<protein>
    <recommendedName>
        <fullName evidence="1">Bro-N domain-containing protein</fullName>
    </recommendedName>
</protein>
<accession>A0A6C0EC62</accession>
<dbReference type="PANTHER" id="PTHR36180">
    <property type="entry name" value="DNA-BINDING PROTEIN-RELATED-RELATED"/>
    <property type="match status" value="1"/>
</dbReference>
<dbReference type="InterPro" id="IPR003497">
    <property type="entry name" value="BRO_N_domain"/>
</dbReference>
<sequence>MNYLTNEEFNIHIYNDAFCLDDIITQCDLSKNHSEYIKKIKYKILHNKQYYLTKINTIDLLERAKASKSKLLLPLIKEYKSDEIIVSANENQVAINNNSNIINFVDNGSNTIIYNNKQIKYFYFNDNVYFKGKDVALMLDYSDTVDAINTHVEELDQFAIKSFINICEGFYPSPSSLNSPDNYLIYSLGDPPNFPNDFVLPDNIKKEDPKTIFINESGLYSIIFGSKKQEAKIFKRWVTSEVLPSIRKSGSYHMINNYSNIDKYKNKDCVYILYIKDNLYKYGRTHDIQERLSSHKRNLDYIKIERIYLLSNINQTIYLENNIKELTKKYKINTIYNTYTEIFEINNFVKLNKLLDEIDELSKDESLNNLNLDNIIDIEICKNERDKIDYKKYLEKLKFDKYIRDIQHIEKIKELELKEHEFIIKELELKLKIEELKNNNKSTPNNIINYASLQSSVINNITSSSNELFNNVSSSSNEQFNSVSLRSYENNKIDSNEISITSIKKCIDCNNNVSKKALRCNLCQQKLRIKTNLQSDTNRPTLDQLNKDLKELKSYVAVGKKYNVSDNAIRKWINSYKKILN</sequence>
<name>A0A6C0EC62_9ZZZZ</name>
<dbReference type="PANTHER" id="PTHR36180:SF2">
    <property type="entry name" value="BRO FAMILY PROTEIN"/>
    <property type="match status" value="1"/>
</dbReference>
<reference evidence="2" key="1">
    <citation type="journal article" date="2020" name="Nature">
        <title>Giant virus diversity and host interactions through global metagenomics.</title>
        <authorList>
            <person name="Schulz F."/>
            <person name="Roux S."/>
            <person name="Paez-Espino D."/>
            <person name="Jungbluth S."/>
            <person name="Walsh D.A."/>
            <person name="Denef V.J."/>
            <person name="McMahon K.D."/>
            <person name="Konstantinidis K.T."/>
            <person name="Eloe-Fadrosh E.A."/>
            <person name="Kyrpides N.C."/>
            <person name="Woyke T."/>
        </authorList>
    </citation>
    <scope>NUCLEOTIDE SEQUENCE</scope>
    <source>
        <strain evidence="2">GVMAG-M-3300023179-2</strain>
    </source>
</reference>
<dbReference type="PROSITE" id="PS51750">
    <property type="entry name" value="BRO_N"/>
    <property type="match status" value="1"/>
</dbReference>
<dbReference type="Pfam" id="PF02498">
    <property type="entry name" value="Bro-N"/>
    <property type="match status" value="1"/>
</dbReference>
<evidence type="ECO:0000313" key="2">
    <source>
        <dbReference type="EMBL" id="QHT26684.1"/>
    </source>
</evidence>
<evidence type="ECO:0000259" key="1">
    <source>
        <dbReference type="PROSITE" id="PS51750"/>
    </source>
</evidence>